<evidence type="ECO:0000313" key="1">
    <source>
        <dbReference type="EMBL" id="OMO54095.1"/>
    </source>
</evidence>
<reference evidence="1 2" key="1">
    <citation type="submission" date="2013-09" db="EMBL/GenBank/DDBJ databases">
        <title>Corchorus capsularis genome sequencing.</title>
        <authorList>
            <person name="Alam M."/>
            <person name="Haque M.S."/>
            <person name="Islam M.S."/>
            <person name="Emdad E.M."/>
            <person name="Islam M.M."/>
            <person name="Ahmed B."/>
            <person name="Halim A."/>
            <person name="Hossen Q.M.M."/>
            <person name="Hossain M.Z."/>
            <person name="Ahmed R."/>
            <person name="Khan M.M."/>
            <person name="Islam R."/>
            <person name="Rashid M.M."/>
            <person name="Khan S.A."/>
            <person name="Rahman M.S."/>
            <person name="Alam M."/>
        </authorList>
    </citation>
    <scope>NUCLEOTIDE SEQUENCE [LARGE SCALE GENOMIC DNA]</scope>
    <source>
        <strain evidence="2">cv. CVL-1</strain>
        <tissue evidence="1">Whole seedling</tissue>
    </source>
</reference>
<keyword evidence="2" id="KW-1185">Reference proteome</keyword>
<comment type="caution">
    <text evidence="1">The sequence shown here is derived from an EMBL/GenBank/DDBJ whole genome shotgun (WGS) entry which is preliminary data.</text>
</comment>
<dbReference type="Proteomes" id="UP000188268">
    <property type="component" value="Unassembled WGS sequence"/>
</dbReference>
<dbReference type="AlphaFoldDB" id="A0A1R3G7M2"/>
<sequence>MAIRGRRGRKKKMARDQDYGAVIRMIAKLWVEMKGHRLLKAKLIVVLLISGEDVEVPLLAANVD</sequence>
<dbReference type="Gramene" id="OMO54095">
    <property type="protein sequence ID" value="OMO54095"/>
    <property type="gene ID" value="CCACVL1_28051"/>
</dbReference>
<dbReference type="EMBL" id="AWWV01015034">
    <property type="protein sequence ID" value="OMO54095.1"/>
    <property type="molecule type" value="Genomic_DNA"/>
</dbReference>
<evidence type="ECO:0000313" key="2">
    <source>
        <dbReference type="Proteomes" id="UP000188268"/>
    </source>
</evidence>
<accession>A0A1R3G7M2</accession>
<protein>
    <submittedName>
        <fullName evidence="1">Uncharacterized protein</fullName>
    </submittedName>
</protein>
<proteinExistence type="predicted"/>
<organism evidence="1 2">
    <name type="scientific">Corchorus capsularis</name>
    <name type="common">Jute</name>
    <dbReference type="NCBI Taxonomy" id="210143"/>
    <lineage>
        <taxon>Eukaryota</taxon>
        <taxon>Viridiplantae</taxon>
        <taxon>Streptophyta</taxon>
        <taxon>Embryophyta</taxon>
        <taxon>Tracheophyta</taxon>
        <taxon>Spermatophyta</taxon>
        <taxon>Magnoliopsida</taxon>
        <taxon>eudicotyledons</taxon>
        <taxon>Gunneridae</taxon>
        <taxon>Pentapetalae</taxon>
        <taxon>rosids</taxon>
        <taxon>malvids</taxon>
        <taxon>Malvales</taxon>
        <taxon>Malvaceae</taxon>
        <taxon>Grewioideae</taxon>
        <taxon>Apeibeae</taxon>
        <taxon>Corchorus</taxon>
    </lineage>
</organism>
<gene>
    <name evidence="1" type="ORF">CCACVL1_28051</name>
</gene>
<name>A0A1R3G7M2_COCAP</name>